<accession>A0ABR2EJ43</accession>
<dbReference type="Pfam" id="PF03936">
    <property type="entry name" value="Terpene_synth_C"/>
    <property type="match status" value="1"/>
</dbReference>
<proteinExistence type="predicted"/>
<sequence length="162" mass="17992">MGVGLTSAATSVLNVTSLVGMEDALTPEIFNWAFNNPKIIVVGSIHARLFDDIISHKFEQERGHSASAVECYMREYGVSEKEACNELKIQVDNVWKDMNHEMIFSETSKFFPMSVLTRVLNLTRGTEFMYKAGDGYTHVGQATKDGIKSLLIDPISISAPEN</sequence>
<dbReference type="PANTHER" id="PTHR31225">
    <property type="entry name" value="OS04G0344100 PROTEIN-RELATED"/>
    <property type="match status" value="1"/>
</dbReference>
<protein>
    <recommendedName>
        <fullName evidence="2">Terpene synthase metal-binding domain-containing protein</fullName>
    </recommendedName>
</protein>
<dbReference type="InterPro" id="IPR008949">
    <property type="entry name" value="Isoprenoid_synthase_dom_sf"/>
</dbReference>
<dbReference type="SUPFAM" id="SSF48576">
    <property type="entry name" value="Terpenoid synthases"/>
    <property type="match status" value="1"/>
</dbReference>
<dbReference type="InterPro" id="IPR050148">
    <property type="entry name" value="Terpene_synthase-like"/>
</dbReference>
<feature type="domain" description="Terpene synthase metal-binding" evidence="2">
    <location>
        <begin position="1"/>
        <end position="97"/>
    </location>
</feature>
<evidence type="ECO:0000313" key="4">
    <source>
        <dbReference type="Proteomes" id="UP001472677"/>
    </source>
</evidence>
<evidence type="ECO:0000256" key="1">
    <source>
        <dbReference type="ARBA" id="ARBA00022723"/>
    </source>
</evidence>
<name>A0ABR2EJ43_9ROSI</name>
<dbReference type="PANTHER" id="PTHR31225:SF240">
    <property type="entry name" value="(+)-DELTA-CADINENE SYNTHASE"/>
    <property type="match status" value="1"/>
</dbReference>
<evidence type="ECO:0000259" key="2">
    <source>
        <dbReference type="Pfam" id="PF03936"/>
    </source>
</evidence>
<keyword evidence="4" id="KW-1185">Reference proteome</keyword>
<dbReference type="InterPro" id="IPR005630">
    <property type="entry name" value="Terpene_synthase_metal-bd"/>
</dbReference>
<reference evidence="3 4" key="1">
    <citation type="journal article" date="2024" name="G3 (Bethesda)">
        <title>Genome assembly of Hibiscus sabdariffa L. provides insights into metabolisms of medicinal natural products.</title>
        <authorList>
            <person name="Kim T."/>
        </authorList>
    </citation>
    <scope>NUCLEOTIDE SEQUENCE [LARGE SCALE GENOMIC DNA]</scope>
    <source>
        <strain evidence="3">TK-2024</strain>
        <tissue evidence="3">Old leaves</tissue>
    </source>
</reference>
<keyword evidence="1" id="KW-0479">Metal-binding</keyword>
<dbReference type="Proteomes" id="UP001472677">
    <property type="component" value="Unassembled WGS sequence"/>
</dbReference>
<evidence type="ECO:0000313" key="3">
    <source>
        <dbReference type="EMBL" id="KAK8562020.1"/>
    </source>
</evidence>
<organism evidence="3 4">
    <name type="scientific">Hibiscus sabdariffa</name>
    <name type="common">roselle</name>
    <dbReference type="NCBI Taxonomy" id="183260"/>
    <lineage>
        <taxon>Eukaryota</taxon>
        <taxon>Viridiplantae</taxon>
        <taxon>Streptophyta</taxon>
        <taxon>Embryophyta</taxon>
        <taxon>Tracheophyta</taxon>
        <taxon>Spermatophyta</taxon>
        <taxon>Magnoliopsida</taxon>
        <taxon>eudicotyledons</taxon>
        <taxon>Gunneridae</taxon>
        <taxon>Pentapetalae</taxon>
        <taxon>rosids</taxon>
        <taxon>malvids</taxon>
        <taxon>Malvales</taxon>
        <taxon>Malvaceae</taxon>
        <taxon>Malvoideae</taxon>
        <taxon>Hibiscus</taxon>
    </lineage>
</organism>
<dbReference type="EMBL" id="JBBPBM010000013">
    <property type="protein sequence ID" value="KAK8562020.1"/>
    <property type="molecule type" value="Genomic_DNA"/>
</dbReference>
<gene>
    <name evidence="3" type="ORF">V6N12_049075</name>
</gene>
<comment type="caution">
    <text evidence="3">The sequence shown here is derived from an EMBL/GenBank/DDBJ whole genome shotgun (WGS) entry which is preliminary data.</text>
</comment>
<dbReference type="Gene3D" id="1.10.600.10">
    <property type="entry name" value="Farnesyl Diphosphate Synthase"/>
    <property type="match status" value="1"/>
</dbReference>